<protein>
    <submittedName>
        <fullName evidence="5">LuxR family transcriptional regulator</fullName>
    </submittedName>
</protein>
<dbReference type="PANTHER" id="PTHR43514:SF1">
    <property type="entry name" value="SULFATE_THIOSULFATE IMPORT ATP-BINDING PROTEIN CYSA"/>
    <property type="match status" value="1"/>
</dbReference>
<dbReference type="GO" id="GO:0022857">
    <property type="term" value="F:transmembrane transporter activity"/>
    <property type="evidence" value="ECO:0007669"/>
    <property type="project" value="UniProtKB-ARBA"/>
</dbReference>
<dbReference type="Proteomes" id="UP000231057">
    <property type="component" value="Chromosome"/>
</dbReference>
<dbReference type="InterPro" id="IPR017871">
    <property type="entry name" value="ABC_transporter-like_CS"/>
</dbReference>
<dbReference type="GO" id="GO:0005524">
    <property type="term" value="F:ATP binding"/>
    <property type="evidence" value="ECO:0007669"/>
    <property type="project" value="UniProtKB-KW"/>
</dbReference>
<feature type="domain" description="ABC transporter" evidence="4">
    <location>
        <begin position="14"/>
        <end position="234"/>
    </location>
</feature>
<dbReference type="InterPro" id="IPR003593">
    <property type="entry name" value="AAA+_ATPase"/>
</dbReference>
<reference evidence="5 6" key="1">
    <citation type="submission" date="2016-11" db="EMBL/GenBank/DDBJ databases">
        <title>Complete genome sequence of thermophilic cyanobacteria strain Synechococcus sp. PCC6715.</title>
        <authorList>
            <person name="Tang J."/>
            <person name="Daroch M."/>
            <person name="Liang Y."/>
            <person name="Jiang D."/>
            <person name="Shah M."/>
        </authorList>
    </citation>
    <scope>NUCLEOTIDE SEQUENCE [LARGE SCALE GENOMIC DNA]</scope>
    <source>
        <strain evidence="5 6">PCC 6715</strain>
    </source>
</reference>
<dbReference type="Pfam" id="PF00005">
    <property type="entry name" value="ABC_tran"/>
    <property type="match status" value="1"/>
</dbReference>
<keyword evidence="6" id="KW-1185">Reference proteome</keyword>
<evidence type="ECO:0000313" key="5">
    <source>
        <dbReference type="EMBL" id="ATS18107.1"/>
    </source>
</evidence>
<organism evidence="5 6">
    <name type="scientific">Parathermosynechococcus lividus PCC 6715</name>
    <dbReference type="NCBI Taxonomy" id="1917166"/>
    <lineage>
        <taxon>Bacteria</taxon>
        <taxon>Bacillati</taxon>
        <taxon>Cyanobacteriota</taxon>
        <taxon>Cyanophyceae</taxon>
        <taxon>Acaryochloridales</taxon>
        <taxon>Thermosynechococcaceae</taxon>
        <taxon>Parathermosynechococcus</taxon>
    </lineage>
</organism>
<proteinExistence type="predicted"/>
<dbReference type="OrthoDB" id="9784332at2"/>
<dbReference type="InterPro" id="IPR015856">
    <property type="entry name" value="ABC_transpr_CbiO/EcfA_su"/>
</dbReference>
<sequence>MAIVQNSVSPPPAIALKDVSFGWSPETLLLNRVSLTIPQGQLWMLLGRNGSGKSTLIRLLAGLLPPESGECYIAQPFGFVFQNPDHQLVMPSVGADIAFSLNGESLTYWEVRQRVSAALQAVNLQGLERRPIYALSGGQKQRVAIAGAIARQCRVLLLDEPTALLDPESQQELLDYVRQLVNCQGITALWVTHRLNELAQADGAIVLDNGKIIGQGAPAAMMPLIYQQQSLATNEDLGILGSN</sequence>
<dbReference type="GO" id="GO:0016020">
    <property type="term" value="C:membrane"/>
    <property type="evidence" value="ECO:0007669"/>
    <property type="project" value="InterPro"/>
</dbReference>
<reference evidence="6" key="2">
    <citation type="journal article" date="2022" name="Front. Microbiol.">
        <title>Comparative Genomic Analysis Revealed Distinct Molecular Components and Organization of CO2-Concentrating Mechanism in Thermophilic Cyanobacteria.</title>
        <authorList>
            <person name="Tang J."/>
            <person name="Zhou H."/>
            <person name="Yao D."/>
            <person name="Riaz S."/>
            <person name="You D."/>
            <person name="Klepacz-Smolka A."/>
            <person name="Daroch M."/>
        </authorList>
    </citation>
    <scope>NUCLEOTIDE SEQUENCE [LARGE SCALE GENOMIC DNA]</scope>
    <source>
        <strain evidence="6">PCC 6715</strain>
    </source>
</reference>
<dbReference type="EMBL" id="CP018092">
    <property type="protein sequence ID" value="ATS18107.1"/>
    <property type="molecule type" value="Genomic_DNA"/>
</dbReference>
<dbReference type="InterPro" id="IPR050334">
    <property type="entry name" value="Molybdenum_import_ModC"/>
</dbReference>
<accession>A0A2D2Q1H0</accession>
<dbReference type="PANTHER" id="PTHR43514">
    <property type="entry name" value="ABC TRANSPORTER I FAMILY MEMBER 10"/>
    <property type="match status" value="1"/>
</dbReference>
<dbReference type="PROSITE" id="PS50893">
    <property type="entry name" value="ABC_TRANSPORTER_2"/>
    <property type="match status" value="1"/>
</dbReference>
<keyword evidence="3" id="KW-0067">ATP-binding</keyword>
<dbReference type="CDD" id="cd03225">
    <property type="entry name" value="ABC_cobalt_CbiO_domain1"/>
    <property type="match status" value="1"/>
</dbReference>
<name>A0A2D2Q1H0_PARLV</name>
<evidence type="ECO:0000256" key="1">
    <source>
        <dbReference type="ARBA" id="ARBA00022448"/>
    </source>
</evidence>
<dbReference type="InterPro" id="IPR003439">
    <property type="entry name" value="ABC_transporter-like_ATP-bd"/>
</dbReference>
<keyword evidence="2" id="KW-0547">Nucleotide-binding</keyword>
<dbReference type="InterPro" id="IPR027417">
    <property type="entry name" value="P-loop_NTPase"/>
</dbReference>
<dbReference type="RefSeq" id="WP_099798461.1">
    <property type="nucleotide sequence ID" value="NZ_CP018092.1"/>
</dbReference>
<dbReference type="AlphaFoldDB" id="A0A2D2Q1H0"/>
<dbReference type="SUPFAM" id="SSF52540">
    <property type="entry name" value="P-loop containing nucleoside triphosphate hydrolases"/>
    <property type="match status" value="1"/>
</dbReference>
<evidence type="ECO:0000256" key="3">
    <source>
        <dbReference type="ARBA" id="ARBA00022840"/>
    </source>
</evidence>
<dbReference type="PROSITE" id="PS00211">
    <property type="entry name" value="ABC_TRANSPORTER_1"/>
    <property type="match status" value="1"/>
</dbReference>
<gene>
    <name evidence="5" type="ORF">BRW62_04365</name>
</gene>
<dbReference type="KEGG" id="slw:BRW62_04365"/>
<evidence type="ECO:0000259" key="4">
    <source>
        <dbReference type="PROSITE" id="PS50893"/>
    </source>
</evidence>
<dbReference type="Gene3D" id="3.40.50.300">
    <property type="entry name" value="P-loop containing nucleotide triphosphate hydrolases"/>
    <property type="match status" value="1"/>
</dbReference>
<dbReference type="GO" id="GO:0016887">
    <property type="term" value="F:ATP hydrolysis activity"/>
    <property type="evidence" value="ECO:0007669"/>
    <property type="project" value="InterPro"/>
</dbReference>
<evidence type="ECO:0000256" key="2">
    <source>
        <dbReference type="ARBA" id="ARBA00022741"/>
    </source>
</evidence>
<keyword evidence="1" id="KW-0813">Transport</keyword>
<evidence type="ECO:0000313" key="6">
    <source>
        <dbReference type="Proteomes" id="UP000231057"/>
    </source>
</evidence>
<dbReference type="SMART" id="SM00382">
    <property type="entry name" value="AAA"/>
    <property type="match status" value="1"/>
</dbReference>